<dbReference type="Proteomes" id="UP001054945">
    <property type="component" value="Unassembled WGS sequence"/>
</dbReference>
<evidence type="ECO:0000313" key="2">
    <source>
        <dbReference type="Proteomes" id="UP001054945"/>
    </source>
</evidence>
<accession>A0AAV4WEA2</accession>
<organism evidence="1 2">
    <name type="scientific">Caerostris extrusa</name>
    <name type="common">Bark spider</name>
    <name type="synonym">Caerostris bankana</name>
    <dbReference type="NCBI Taxonomy" id="172846"/>
    <lineage>
        <taxon>Eukaryota</taxon>
        <taxon>Metazoa</taxon>
        <taxon>Ecdysozoa</taxon>
        <taxon>Arthropoda</taxon>
        <taxon>Chelicerata</taxon>
        <taxon>Arachnida</taxon>
        <taxon>Araneae</taxon>
        <taxon>Araneomorphae</taxon>
        <taxon>Entelegynae</taxon>
        <taxon>Araneoidea</taxon>
        <taxon>Araneidae</taxon>
        <taxon>Caerostris</taxon>
    </lineage>
</organism>
<dbReference type="AlphaFoldDB" id="A0AAV4WEA2"/>
<name>A0AAV4WEA2_CAEEX</name>
<proteinExistence type="predicted"/>
<protein>
    <submittedName>
        <fullName evidence="1">Uncharacterized protein</fullName>
    </submittedName>
</protein>
<evidence type="ECO:0000313" key="1">
    <source>
        <dbReference type="EMBL" id="GIY80311.1"/>
    </source>
</evidence>
<keyword evidence="2" id="KW-1185">Reference proteome</keyword>
<gene>
    <name evidence="1" type="ORF">CEXT_316931</name>
</gene>
<sequence length="141" mass="15582">MEICSCYNCVLYSSFLSVPAVGLLQHQNAEDAKFHNSNIPPELTFYSSNQNVNEKNMPLSNEPLQHSSTSSGGPFLVNNSLPEPVAERRSFLVNNSLPEPVAERTVNASTFSPTVMPQHNDLEHLLSLAGFMKYNESQSLP</sequence>
<comment type="caution">
    <text evidence="1">The sequence shown here is derived from an EMBL/GenBank/DDBJ whole genome shotgun (WGS) entry which is preliminary data.</text>
</comment>
<dbReference type="EMBL" id="BPLR01015994">
    <property type="protein sequence ID" value="GIY80311.1"/>
    <property type="molecule type" value="Genomic_DNA"/>
</dbReference>
<reference evidence="1 2" key="1">
    <citation type="submission" date="2021-06" db="EMBL/GenBank/DDBJ databases">
        <title>Caerostris extrusa draft genome.</title>
        <authorList>
            <person name="Kono N."/>
            <person name="Arakawa K."/>
        </authorList>
    </citation>
    <scope>NUCLEOTIDE SEQUENCE [LARGE SCALE GENOMIC DNA]</scope>
</reference>